<dbReference type="InterPro" id="IPR043135">
    <property type="entry name" value="Fur_C"/>
</dbReference>
<feature type="binding site" evidence="7">
    <location>
        <position position="130"/>
    </location>
    <ligand>
        <name>Zn(2+)</name>
        <dbReference type="ChEBI" id="CHEBI:29105"/>
    </ligand>
</feature>
<evidence type="ECO:0000313" key="12">
    <source>
        <dbReference type="Proteomes" id="UP000032673"/>
    </source>
</evidence>
<comment type="cofactor">
    <cofactor evidence="8">
        <name>Mn(2+)</name>
        <dbReference type="ChEBI" id="CHEBI:29035"/>
    </cofactor>
    <cofactor evidence="8">
        <name>Fe(2+)</name>
        <dbReference type="ChEBI" id="CHEBI:29033"/>
    </cofactor>
    <text evidence="8">Binds 1 Mn(2+) or Fe(2+) ion per subunit.</text>
</comment>
<dbReference type="EMBL" id="BJXQ01000011">
    <property type="protein sequence ID" value="GEN03973.1"/>
    <property type="molecule type" value="Genomic_DNA"/>
</dbReference>
<dbReference type="SUPFAM" id="SSF46785">
    <property type="entry name" value="Winged helix' DNA-binding domain"/>
    <property type="match status" value="1"/>
</dbReference>
<evidence type="ECO:0000256" key="3">
    <source>
        <dbReference type="ARBA" id="ARBA00022833"/>
    </source>
</evidence>
<dbReference type="GO" id="GO:0003700">
    <property type="term" value="F:DNA-binding transcription factor activity"/>
    <property type="evidence" value="ECO:0007669"/>
    <property type="project" value="InterPro"/>
</dbReference>
<organism evidence="11 13">
    <name type="scientific">Acetobacter indonesiensis</name>
    <dbReference type="NCBI Taxonomy" id="104101"/>
    <lineage>
        <taxon>Bacteria</taxon>
        <taxon>Pseudomonadati</taxon>
        <taxon>Pseudomonadota</taxon>
        <taxon>Alphaproteobacteria</taxon>
        <taxon>Acetobacterales</taxon>
        <taxon>Acetobacteraceae</taxon>
        <taxon>Acetobacter</taxon>
    </lineage>
</organism>
<dbReference type="CDD" id="cd07153">
    <property type="entry name" value="Fur_like"/>
    <property type="match status" value="1"/>
</dbReference>
<reference evidence="10 14" key="4">
    <citation type="submission" date="2019-07" db="EMBL/GenBank/DDBJ databases">
        <title>Whole genome shotgun sequence of Acetobacter indonesiensis NBRC 16471.</title>
        <authorList>
            <person name="Hosoyama A."/>
            <person name="Uohara A."/>
            <person name="Ohji S."/>
            <person name="Ichikawa N."/>
        </authorList>
    </citation>
    <scope>NUCLEOTIDE SEQUENCE [LARGE SCALE GENOMIC DNA]</scope>
    <source>
        <strain evidence="10 14">NBRC 16471</strain>
    </source>
</reference>
<evidence type="ECO:0000256" key="5">
    <source>
        <dbReference type="ARBA" id="ARBA00023125"/>
    </source>
</evidence>
<feature type="binding site" evidence="8">
    <location>
        <position position="116"/>
    </location>
    <ligand>
        <name>Fe cation</name>
        <dbReference type="ChEBI" id="CHEBI:24875"/>
    </ligand>
</feature>
<evidence type="ECO:0000313" key="14">
    <source>
        <dbReference type="Proteomes" id="UP000321104"/>
    </source>
</evidence>
<keyword evidence="3 7" id="KW-0862">Zinc</keyword>
<dbReference type="RefSeq" id="WP_048848206.1">
    <property type="nucleotide sequence ID" value="NZ_JBJJWX010000002.1"/>
</dbReference>
<evidence type="ECO:0000256" key="6">
    <source>
        <dbReference type="ARBA" id="ARBA00023163"/>
    </source>
</evidence>
<dbReference type="GO" id="GO:0008270">
    <property type="term" value="F:zinc ion binding"/>
    <property type="evidence" value="ECO:0007669"/>
    <property type="project" value="TreeGrafter"/>
</dbReference>
<keyword evidence="12" id="KW-1185">Reference proteome</keyword>
<evidence type="ECO:0000313" key="13">
    <source>
        <dbReference type="Proteomes" id="UP000194641"/>
    </source>
</evidence>
<dbReference type="GO" id="GO:0005829">
    <property type="term" value="C:cytosol"/>
    <property type="evidence" value="ECO:0007669"/>
    <property type="project" value="TreeGrafter"/>
</dbReference>
<dbReference type="AlphaFoldDB" id="A0A252AXK9"/>
<proteinExistence type="inferred from homology"/>
<evidence type="ECO:0000256" key="4">
    <source>
        <dbReference type="ARBA" id="ARBA00023015"/>
    </source>
</evidence>
<feature type="binding site" evidence="7">
    <location>
        <position position="133"/>
    </location>
    <ligand>
        <name>Zn(2+)</name>
        <dbReference type="ChEBI" id="CHEBI:29105"/>
    </ligand>
</feature>
<keyword evidence="5" id="KW-0238">DNA-binding</keyword>
<sequence length="184" mass="20177">MKSAMQPASPDNFSPATQALLDRAEGLCTRQGARLTQQRREILGLILDAPTPVGAYDLLEQIKSPERKPAPPTVYRALDFLLEHGLIHRIEKLSAFVACTHLLHNDHAHDCAHDHHHDDMCLHTAQFLICRSCKNVTEISTPAILDAVRATCRAEGFVIQSASVEIEGLCAACAQKRPAPAHAH</sequence>
<dbReference type="PANTHER" id="PTHR33202">
    <property type="entry name" value="ZINC UPTAKE REGULATION PROTEIN"/>
    <property type="match status" value="1"/>
</dbReference>
<evidence type="ECO:0000256" key="7">
    <source>
        <dbReference type="PIRSR" id="PIRSR602481-1"/>
    </source>
</evidence>
<dbReference type="Proteomes" id="UP000194641">
    <property type="component" value="Unassembled WGS sequence"/>
</dbReference>
<feature type="binding site" evidence="7">
    <location>
        <position position="173"/>
    </location>
    <ligand>
        <name>Zn(2+)</name>
        <dbReference type="ChEBI" id="CHEBI:29105"/>
    </ligand>
</feature>
<dbReference type="InterPro" id="IPR036388">
    <property type="entry name" value="WH-like_DNA-bd_sf"/>
</dbReference>
<dbReference type="Proteomes" id="UP000032673">
    <property type="component" value="Unassembled WGS sequence"/>
</dbReference>
<dbReference type="Gene3D" id="3.30.1490.190">
    <property type="match status" value="1"/>
</dbReference>
<dbReference type="Proteomes" id="UP000321104">
    <property type="component" value="Unassembled WGS sequence"/>
</dbReference>
<evidence type="ECO:0000313" key="10">
    <source>
        <dbReference type="EMBL" id="GEN03973.1"/>
    </source>
</evidence>
<dbReference type="GO" id="GO:0045892">
    <property type="term" value="P:negative regulation of DNA-templated transcription"/>
    <property type="evidence" value="ECO:0007669"/>
    <property type="project" value="TreeGrafter"/>
</dbReference>
<evidence type="ECO:0000256" key="2">
    <source>
        <dbReference type="ARBA" id="ARBA00022491"/>
    </source>
</evidence>
<dbReference type="PANTHER" id="PTHR33202:SF6">
    <property type="entry name" value="ZINC UPTAKE REGULATION PROTEIN"/>
    <property type="match status" value="1"/>
</dbReference>
<accession>A0A252AXK9</accession>
<keyword evidence="2" id="KW-0678">Repressor</keyword>
<gene>
    <name evidence="10" type="primary">np20</name>
    <name evidence="9" type="ORF">Abin_085_019</name>
    <name evidence="10" type="ORF">AIN02nite_19980</name>
    <name evidence="11" type="ORF">HK17_13365</name>
</gene>
<reference evidence="11" key="3">
    <citation type="submission" date="2014-06" db="EMBL/GenBank/DDBJ databases">
        <authorList>
            <person name="Ju J."/>
            <person name="Zhang J."/>
        </authorList>
    </citation>
    <scope>NUCLEOTIDE SEQUENCE [LARGE SCALE GENOMIC DNA]</scope>
    <source>
        <strain evidence="11">DmL_051</strain>
    </source>
</reference>
<keyword evidence="8" id="KW-0408">Iron</keyword>
<protein>
    <submittedName>
        <fullName evidence="11">Fur family transcriptional regulator</fullName>
    </submittedName>
    <submittedName>
        <fullName evidence="9">Transcriptional regulator ferric uptake Fur</fullName>
    </submittedName>
    <submittedName>
        <fullName evidence="10">Transcriptional repressor</fullName>
    </submittedName>
</protein>
<name>A0A252AXK9_9PROT</name>
<dbReference type="InterPro" id="IPR002481">
    <property type="entry name" value="FUR"/>
</dbReference>
<reference evidence="9 12" key="1">
    <citation type="submission" date="2012-11" db="EMBL/GenBank/DDBJ databases">
        <title>Whole genome sequence of Acetobacter indonesiensis 5H-1.</title>
        <authorList>
            <person name="Azuma Y."/>
            <person name="Higashiura N."/>
            <person name="Hirakawa H."/>
            <person name="Matsushita K."/>
        </authorList>
    </citation>
    <scope>NUCLEOTIDE SEQUENCE [LARGE SCALE GENOMIC DNA]</scope>
    <source>
        <strain evidence="9 12">5H-1</strain>
    </source>
</reference>
<dbReference type="Pfam" id="PF01475">
    <property type="entry name" value="FUR"/>
    <property type="match status" value="1"/>
</dbReference>
<dbReference type="InterPro" id="IPR036390">
    <property type="entry name" value="WH_DNA-bd_sf"/>
</dbReference>
<dbReference type="GO" id="GO:0000976">
    <property type="term" value="F:transcription cis-regulatory region binding"/>
    <property type="evidence" value="ECO:0007669"/>
    <property type="project" value="TreeGrafter"/>
</dbReference>
<evidence type="ECO:0000313" key="11">
    <source>
        <dbReference type="EMBL" id="OUI96278.1"/>
    </source>
</evidence>
<dbReference type="GO" id="GO:1900376">
    <property type="term" value="P:regulation of secondary metabolite biosynthetic process"/>
    <property type="evidence" value="ECO:0007669"/>
    <property type="project" value="TreeGrafter"/>
</dbReference>
<evidence type="ECO:0000256" key="1">
    <source>
        <dbReference type="ARBA" id="ARBA00007957"/>
    </source>
</evidence>
<keyword evidence="7" id="KW-0479">Metal-binding</keyword>
<evidence type="ECO:0000256" key="8">
    <source>
        <dbReference type="PIRSR" id="PIRSR602481-2"/>
    </source>
</evidence>
<dbReference type="EMBL" id="BAMW01000082">
    <property type="protein sequence ID" value="GAN64554.1"/>
    <property type="molecule type" value="Genomic_DNA"/>
</dbReference>
<dbReference type="Gene3D" id="1.10.10.10">
    <property type="entry name" value="Winged helix-like DNA-binding domain superfamily/Winged helix DNA-binding domain"/>
    <property type="match status" value="1"/>
</dbReference>
<comment type="caution">
    <text evidence="11">The sequence shown here is derived from an EMBL/GenBank/DDBJ whole genome shotgun (WGS) entry which is preliminary data.</text>
</comment>
<evidence type="ECO:0000313" key="9">
    <source>
        <dbReference type="EMBL" id="GAN64554.1"/>
    </source>
</evidence>
<comment type="similarity">
    <text evidence="1">Belongs to the Fur family.</text>
</comment>
<feature type="binding site" evidence="7">
    <location>
        <position position="170"/>
    </location>
    <ligand>
        <name>Zn(2+)</name>
        <dbReference type="ChEBI" id="CHEBI:29105"/>
    </ligand>
</feature>
<comment type="cofactor">
    <cofactor evidence="7">
        <name>Zn(2+)</name>
        <dbReference type="ChEBI" id="CHEBI:29105"/>
    </cofactor>
    <text evidence="7">Binds 1 zinc ion per subunit.</text>
</comment>
<keyword evidence="4" id="KW-0805">Transcription regulation</keyword>
<reference evidence="13" key="2">
    <citation type="submission" date="2014-06" db="EMBL/GenBank/DDBJ databases">
        <authorList>
            <person name="Winans N.J."/>
            <person name="Newell P.D."/>
            <person name="Douglas A.E."/>
        </authorList>
    </citation>
    <scope>NUCLEOTIDE SEQUENCE [LARGE SCALE GENOMIC DNA]</scope>
</reference>
<keyword evidence="6" id="KW-0804">Transcription</keyword>
<dbReference type="EMBL" id="JOPA01000005">
    <property type="protein sequence ID" value="OUI96278.1"/>
    <property type="molecule type" value="Genomic_DNA"/>
</dbReference>
<feature type="binding site" evidence="8">
    <location>
        <position position="118"/>
    </location>
    <ligand>
        <name>Fe cation</name>
        <dbReference type="ChEBI" id="CHEBI:24875"/>
    </ligand>
</feature>